<evidence type="ECO:0000256" key="3">
    <source>
        <dbReference type="ARBA" id="ARBA00005709"/>
    </source>
</evidence>
<evidence type="ECO:0000256" key="1">
    <source>
        <dbReference type="ARBA" id="ARBA00004365"/>
    </source>
</evidence>
<dbReference type="GO" id="GO:0071973">
    <property type="term" value="P:bacterial-type flagellum-dependent cell motility"/>
    <property type="evidence" value="ECO:0007669"/>
    <property type="project" value="InterPro"/>
</dbReference>
<keyword evidence="8" id="KW-1185">Reference proteome</keyword>
<proteinExistence type="inferred from homology"/>
<feature type="domain" description="Flagellin N-terminal" evidence="5">
    <location>
        <begin position="13"/>
        <end position="139"/>
    </location>
</feature>
<dbReference type="PANTHER" id="PTHR42792:SF1">
    <property type="entry name" value="FLAGELLAR HOOK-ASSOCIATED PROTEIN 3"/>
    <property type="match status" value="1"/>
</dbReference>
<dbReference type="GO" id="GO:0005576">
    <property type="term" value="C:extracellular region"/>
    <property type="evidence" value="ECO:0007669"/>
    <property type="project" value="UniProtKB-SubCell"/>
</dbReference>
<dbReference type="InterPro" id="IPR013384">
    <property type="entry name" value="Flagell_FlgL"/>
</dbReference>
<dbReference type="Gene3D" id="1.20.1330.10">
    <property type="entry name" value="f41 fragment of flagellin, N-terminal domain"/>
    <property type="match status" value="1"/>
</dbReference>
<keyword evidence="4" id="KW-0975">Bacterial flagellum</keyword>
<dbReference type="InterPro" id="IPR001029">
    <property type="entry name" value="Flagellin_N"/>
</dbReference>
<dbReference type="InterPro" id="IPR001492">
    <property type="entry name" value="Flagellin"/>
</dbReference>
<dbReference type="SUPFAM" id="SSF64518">
    <property type="entry name" value="Phase 1 flagellin"/>
    <property type="match status" value="1"/>
</dbReference>
<name>A0A4Y4CUC7_ZOORA</name>
<sequence length="395" mass="41332">MRVTTGMIFDSGLASIQKQNSRLLDTQEQVATGRRILRPSDDPVASARALEVSQSKSVNSLYAANQGYANDALKLVDSKLGAATDIVTYVRTRAVESGNGTYSSREQAAIGADITQQFNALLGIANSQDSTGEFVFGGYRSNVMPFGGSLAAGVQYQGDQGARTLQISASRNLPITSSGEEIFNTIRAGSGSAFALSAASNAGSALVSGLSLSGYNDHNYVVEVGAGPSYQVFDTTTDPNRASPIAPTVTSSSSGTTLAFGSVSLSLSGTPASGDEFSVAKVASTFDVLGNFVTALNSGNPDATRFGGNQAIAGMDAAQESISRVRSGVGSRMVEVETQQNINGSLDLQYEETLSRLQDVDYAEAVSNLTQQKTYLEAAQQSFLKVSNLSLFNYL</sequence>
<comment type="subcellular location">
    <subcellularLocation>
        <location evidence="1">Bacterial flagellum</location>
    </subcellularLocation>
    <subcellularLocation>
        <location evidence="2">Secreted</location>
    </subcellularLocation>
</comment>
<dbReference type="AlphaFoldDB" id="A0A4Y4CUC7"/>
<dbReference type="GO" id="GO:0005198">
    <property type="term" value="F:structural molecule activity"/>
    <property type="evidence" value="ECO:0007669"/>
    <property type="project" value="InterPro"/>
</dbReference>
<organism evidence="7 8">
    <name type="scientific">Zoogloea ramigera</name>
    <dbReference type="NCBI Taxonomy" id="350"/>
    <lineage>
        <taxon>Bacteria</taxon>
        <taxon>Pseudomonadati</taxon>
        <taxon>Pseudomonadota</taxon>
        <taxon>Betaproteobacteria</taxon>
        <taxon>Rhodocyclales</taxon>
        <taxon>Zoogloeaceae</taxon>
        <taxon>Zoogloea</taxon>
    </lineage>
</organism>
<evidence type="ECO:0000313" key="8">
    <source>
        <dbReference type="Proteomes" id="UP000318422"/>
    </source>
</evidence>
<gene>
    <name evidence="7" type="ORF">ZRA01_25940</name>
</gene>
<evidence type="ECO:0000313" key="7">
    <source>
        <dbReference type="EMBL" id="GEC96521.1"/>
    </source>
</evidence>
<feature type="domain" description="Flagellin C-terminal" evidence="6">
    <location>
        <begin position="314"/>
        <end position="395"/>
    </location>
</feature>
<evidence type="ECO:0000256" key="4">
    <source>
        <dbReference type="ARBA" id="ARBA00023143"/>
    </source>
</evidence>
<evidence type="ECO:0000259" key="5">
    <source>
        <dbReference type="Pfam" id="PF00669"/>
    </source>
</evidence>
<reference evidence="7 8" key="1">
    <citation type="submission" date="2019-06" db="EMBL/GenBank/DDBJ databases">
        <title>Whole genome shotgun sequence of Zoogloea ramigera NBRC 15342.</title>
        <authorList>
            <person name="Hosoyama A."/>
            <person name="Uohara A."/>
            <person name="Ohji S."/>
            <person name="Ichikawa N."/>
        </authorList>
    </citation>
    <scope>NUCLEOTIDE SEQUENCE [LARGE SCALE GENOMIC DNA]</scope>
    <source>
        <strain evidence="7 8">NBRC 15342</strain>
    </source>
</reference>
<dbReference type="PANTHER" id="PTHR42792">
    <property type="entry name" value="FLAGELLIN"/>
    <property type="match status" value="1"/>
</dbReference>
<evidence type="ECO:0000259" key="6">
    <source>
        <dbReference type="Pfam" id="PF00700"/>
    </source>
</evidence>
<dbReference type="RefSeq" id="WP_141352910.1">
    <property type="nucleotide sequence ID" value="NZ_BJNV01000046.1"/>
</dbReference>
<evidence type="ECO:0008006" key="9">
    <source>
        <dbReference type="Google" id="ProtNLM"/>
    </source>
</evidence>
<dbReference type="OrthoDB" id="9768249at2"/>
<dbReference type="Pfam" id="PF00669">
    <property type="entry name" value="Flagellin_N"/>
    <property type="match status" value="1"/>
</dbReference>
<comment type="caution">
    <text evidence="7">The sequence shown here is derived from an EMBL/GenBank/DDBJ whole genome shotgun (WGS) entry which is preliminary data.</text>
</comment>
<dbReference type="EMBL" id="BJNV01000046">
    <property type="protein sequence ID" value="GEC96521.1"/>
    <property type="molecule type" value="Genomic_DNA"/>
</dbReference>
<dbReference type="Pfam" id="PF00700">
    <property type="entry name" value="Flagellin_C"/>
    <property type="match status" value="1"/>
</dbReference>
<dbReference type="GO" id="GO:0009424">
    <property type="term" value="C:bacterial-type flagellum hook"/>
    <property type="evidence" value="ECO:0007669"/>
    <property type="project" value="InterPro"/>
</dbReference>
<dbReference type="NCBIfam" id="TIGR02550">
    <property type="entry name" value="flagell_flgL"/>
    <property type="match status" value="1"/>
</dbReference>
<dbReference type="Proteomes" id="UP000318422">
    <property type="component" value="Unassembled WGS sequence"/>
</dbReference>
<dbReference type="InterPro" id="IPR046358">
    <property type="entry name" value="Flagellin_C"/>
</dbReference>
<protein>
    <recommendedName>
        <fullName evidence="9">Flagellar hook-associated protein 3 FlgL</fullName>
    </recommendedName>
</protein>
<comment type="similarity">
    <text evidence="3">Belongs to the bacterial flagellin family.</text>
</comment>
<accession>A0A4Y4CUC7</accession>
<evidence type="ECO:0000256" key="2">
    <source>
        <dbReference type="ARBA" id="ARBA00004613"/>
    </source>
</evidence>